<keyword evidence="8" id="KW-1185">Reference proteome</keyword>
<comment type="similarity">
    <text evidence="2">Belongs to the phosphohexose mutase family.</text>
</comment>
<evidence type="ECO:0000259" key="5">
    <source>
        <dbReference type="Pfam" id="PF02878"/>
    </source>
</evidence>
<evidence type="ECO:0000313" key="7">
    <source>
        <dbReference type="EMBL" id="REE89066.1"/>
    </source>
</evidence>
<evidence type="ECO:0000259" key="6">
    <source>
        <dbReference type="Pfam" id="PF25087"/>
    </source>
</evidence>
<comment type="caution">
    <text evidence="7">The sequence shown here is derived from an EMBL/GenBank/DDBJ whole genome shotgun (WGS) entry which is preliminary data.</text>
</comment>
<dbReference type="InterPro" id="IPR005844">
    <property type="entry name" value="A-D-PHexomutase_a/b/a-I"/>
</dbReference>
<comment type="similarity">
    <text evidence="1">Belongs to the transferase hexapeptide repeat family.</text>
</comment>
<dbReference type="CDD" id="cd04181">
    <property type="entry name" value="NTP_transferase"/>
    <property type="match status" value="1"/>
</dbReference>
<dbReference type="Proteomes" id="UP000256304">
    <property type="component" value="Unassembled WGS sequence"/>
</dbReference>
<dbReference type="SUPFAM" id="SSF53738">
    <property type="entry name" value="Phosphoglucomutase, first 3 domains"/>
    <property type="match status" value="1"/>
</dbReference>
<dbReference type="Gene3D" id="3.90.550.10">
    <property type="entry name" value="Spore Coat Polysaccharide Biosynthesis Protein SpsA, Chain A"/>
    <property type="match status" value="1"/>
</dbReference>
<keyword evidence="7" id="KW-0548">Nucleotidyltransferase</keyword>
<feature type="domain" description="Mannose-1-phosphate guanyltransferase C-terminal" evidence="6">
    <location>
        <begin position="263"/>
        <end position="367"/>
    </location>
</feature>
<dbReference type="InterPro" id="IPR011004">
    <property type="entry name" value="Trimer_LpxA-like_sf"/>
</dbReference>
<dbReference type="GO" id="GO:0005975">
    <property type="term" value="P:carbohydrate metabolic process"/>
    <property type="evidence" value="ECO:0007669"/>
    <property type="project" value="InterPro"/>
</dbReference>
<dbReference type="Pfam" id="PF25087">
    <property type="entry name" value="GMPPB_C"/>
    <property type="match status" value="1"/>
</dbReference>
<dbReference type="Pfam" id="PF02878">
    <property type="entry name" value="PGM_PMM_I"/>
    <property type="match status" value="1"/>
</dbReference>
<dbReference type="FunFam" id="3.90.550.10:FF:000013">
    <property type="entry name" value="mannose-1-phosphate guanyltransferase beta"/>
    <property type="match status" value="1"/>
</dbReference>
<keyword evidence="3 7" id="KW-0808">Transferase</keyword>
<dbReference type="OrthoDB" id="9801899at2"/>
<dbReference type="InterPro" id="IPR016055">
    <property type="entry name" value="A-D-PHexomutase_a/b/a-I/II/III"/>
</dbReference>
<evidence type="ECO:0000259" key="4">
    <source>
        <dbReference type="Pfam" id="PF00483"/>
    </source>
</evidence>
<dbReference type="GO" id="GO:0016779">
    <property type="term" value="F:nucleotidyltransferase activity"/>
    <property type="evidence" value="ECO:0007669"/>
    <property type="project" value="UniProtKB-KW"/>
</dbReference>
<feature type="domain" description="Alpha-D-phosphohexomutase alpha/beta/alpha" evidence="5">
    <location>
        <begin position="382"/>
        <end position="513"/>
    </location>
</feature>
<dbReference type="Gene3D" id="3.40.120.10">
    <property type="entry name" value="Alpha-D-Glucose-1,6-Bisphosphate, subunit A, domain 3"/>
    <property type="match status" value="3"/>
</dbReference>
<dbReference type="PANTHER" id="PTHR22572">
    <property type="entry name" value="SUGAR-1-PHOSPHATE GUANYL TRANSFERASE"/>
    <property type="match status" value="1"/>
</dbReference>
<organism evidence="7 8">
    <name type="scientific">Paenibacillus taihuensis</name>
    <dbReference type="NCBI Taxonomy" id="1156355"/>
    <lineage>
        <taxon>Bacteria</taxon>
        <taxon>Bacillati</taxon>
        <taxon>Bacillota</taxon>
        <taxon>Bacilli</taxon>
        <taxon>Bacillales</taxon>
        <taxon>Paenibacillaceae</taxon>
        <taxon>Paenibacillus</taxon>
    </lineage>
</organism>
<name>A0A3D9S7C5_9BACL</name>
<dbReference type="SUPFAM" id="SSF53448">
    <property type="entry name" value="Nucleotide-diphospho-sugar transferases"/>
    <property type="match status" value="1"/>
</dbReference>
<dbReference type="InterPro" id="IPR036900">
    <property type="entry name" value="A-D-PHexomutase_C_sf"/>
</dbReference>
<feature type="domain" description="Nucleotidyl transferase" evidence="4">
    <location>
        <begin position="2"/>
        <end position="229"/>
    </location>
</feature>
<evidence type="ECO:0000313" key="8">
    <source>
        <dbReference type="Proteomes" id="UP000256304"/>
    </source>
</evidence>
<dbReference type="SUPFAM" id="SSF55957">
    <property type="entry name" value="Phosphoglucomutase, C-terminal domain"/>
    <property type="match status" value="1"/>
</dbReference>
<evidence type="ECO:0000256" key="2">
    <source>
        <dbReference type="ARBA" id="ARBA00010231"/>
    </source>
</evidence>
<dbReference type="RefSeq" id="WP_116188564.1">
    <property type="nucleotide sequence ID" value="NZ_QTTN01000007.1"/>
</dbReference>
<dbReference type="InterPro" id="IPR050486">
    <property type="entry name" value="Mannose-1P_guanyltransferase"/>
</dbReference>
<sequence>MKAVIMAGGKGNRLRPLTSNTPKPMVPLLDRPVMEYTIALLKKHGITDIAVTVQYIPEAIRNYFDDGSDFGVRLHYFEEQSPLGTAGSVKNAEQFLDETFIVISGDALTDFDLTRAINYHQEKGSVATLVLTQVDSPLEFGVVMTDENGRINRFLEKPSWGEVFSDTVNTGIYILETEVFQYSEKNQEFDFSKDLFPMLMKNNRPMYGYVADGYWSDIGNLTQYRQTQFDMLEGKVAIELPGREIAPGVWAGDRAKIDPTASIVGPAYIGERSVIGKHAIIGEYTVVGGGSMILDRASVERTVLWKHNMLDNNVEVKGATLCRNVISRYGASINEEAVLGDNCVVGVHSVVGSGVKMFPNKSVEDNAVLKHSLIWGEHATKTIFGEFGVKGACNVQMTTSFVNRLSMALSTALPMGVTVGIGHDAAPFAELMAEAFAAGLHAAGINTYHFGAVTSSITRYAACHLDCTAGIYIRMTEEDGEEQAVIEFLDEQGLPITKAMERKLENAYFQEDQRIIKPSEVGRKRTCPAVGRLYRRDLLESVDTQIIESHSYKVVTVYNGHNLNNVLPEFLQELGCRVIQLNGVITEPSELAHWVRDNGADFGMMLDTNGQRIQLVTELGEVISDELTHMLQMRIQLQASKDEVIHVPVHFPDIAELMVTQSNRKVMRTKSDIRSILESCQHNGFHVYLDGIYTLVRLMEIMAFMGVSLSELIQTIPAFALLKEKVDCPWSEKGKVMRHLMQETKGKHVELIDGIKIFHEEGWTLILPDNEKPIFQVYANAESQLAAKQMAASYADKIRKYRSS</sequence>
<dbReference type="InterPro" id="IPR005835">
    <property type="entry name" value="NTP_transferase_dom"/>
</dbReference>
<proteinExistence type="inferred from homology"/>
<reference evidence="7 8" key="1">
    <citation type="submission" date="2018-08" db="EMBL/GenBank/DDBJ databases">
        <title>Genomic Encyclopedia of Type Strains, Phase III (KMG-III): the genomes of soil and plant-associated and newly described type strains.</title>
        <authorList>
            <person name="Whitman W."/>
        </authorList>
    </citation>
    <scope>NUCLEOTIDE SEQUENCE [LARGE SCALE GENOMIC DNA]</scope>
    <source>
        <strain evidence="7 8">CGMCC 1.10966</strain>
    </source>
</reference>
<dbReference type="EMBL" id="QTTN01000007">
    <property type="protein sequence ID" value="REE89066.1"/>
    <property type="molecule type" value="Genomic_DNA"/>
</dbReference>
<dbReference type="InterPro" id="IPR029044">
    <property type="entry name" value="Nucleotide-diphossugar_trans"/>
</dbReference>
<evidence type="ECO:0000256" key="3">
    <source>
        <dbReference type="ARBA" id="ARBA00022679"/>
    </source>
</evidence>
<dbReference type="GO" id="GO:0016868">
    <property type="term" value="F:intramolecular phosphotransferase activity"/>
    <property type="evidence" value="ECO:0007669"/>
    <property type="project" value="InterPro"/>
</dbReference>
<dbReference type="Gene3D" id="2.160.10.10">
    <property type="entry name" value="Hexapeptide repeat proteins"/>
    <property type="match status" value="1"/>
</dbReference>
<dbReference type="InterPro" id="IPR056729">
    <property type="entry name" value="GMPPB_C"/>
</dbReference>
<dbReference type="SUPFAM" id="SSF51161">
    <property type="entry name" value="Trimeric LpxA-like enzymes"/>
    <property type="match status" value="1"/>
</dbReference>
<evidence type="ECO:0000256" key="1">
    <source>
        <dbReference type="ARBA" id="ARBA00007274"/>
    </source>
</evidence>
<dbReference type="Gene3D" id="3.30.310.50">
    <property type="entry name" value="Alpha-D-phosphohexomutase, C-terminal domain"/>
    <property type="match status" value="1"/>
</dbReference>
<gene>
    <name evidence="7" type="ORF">A8990_107164</name>
</gene>
<protein>
    <submittedName>
        <fullName evidence="7">Mannose-1-phosphate guanylyltransferase/phosphomannomutase</fullName>
    </submittedName>
</protein>
<dbReference type="Pfam" id="PF00483">
    <property type="entry name" value="NTP_transferase"/>
    <property type="match status" value="1"/>
</dbReference>
<dbReference type="AlphaFoldDB" id="A0A3D9S7C5"/>
<accession>A0A3D9S7C5</accession>